<keyword evidence="3" id="KW-1185">Reference proteome</keyword>
<feature type="region of interest" description="Disordered" evidence="1">
    <location>
        <begin position="688"/>
        <end position="711"/>
    </location>
</feature>
<accession>A0A2W1BG81</accession>
<reference evidence="2 3" key="1">
    <citation type="journal article" date="2017" name="BMC Biol.">
        <title>Genomic innovations, transcriptional plasticity and gene loss underlying the evolution and divergence of two highly polyphagous and invasive Helicoverpa pest species.</title>
        <authorList>
            <person name="Pearce S.L."/>
            <person name="Clarke D.F."/>
            <person name="East P.D."/>
            <person name="Elfekih S."/>
            <person name="Gordon K.H."/>
            <person name="Jermiin L.S."/>
            <person name="McGaughran A."/>
            <person name="Oakeshott J.G."/>
            <person name="Papanikolaou A."/>
            <person name="Perera O.P."/>
            <person name="Rane R.V."/>
            <person name="Richards S."/>
            <person name="Tay W.T."/>
            <person name="Walsh T.K."/>
            <person name="Anderson A."/>
            <person name="Anderson C.J."/>
            <person name="Asgari S."/>
            <person name="Board P.G."/>
            <person name="Bretschneider A."/>
            <person name="Campbell P.M."/>
            <person name="Chertemps T."/>
            <person name="Christeller J.T."/>
            <person name="Coppin C.W."/>
            <person name="Downes S.J."/>
            <person name="Duan G."/>
            <person name="Farnsworth C.A."/>
            <person name="Good R.T."/>
            <person name="Han L.B."/>
            <person name="Han Y.C."/>
            <person name="Hatje K."/>
            <person name="Horne I."/>
            <person name="Huang Y.P."/>
            <person name="Hughes D.S."/>
            <person name="Jacquin-Joly E."/>
            <person name="James W."/>
            <person name="Jhangiani S."/>
            <person name="Kollmar M."/>
            <person name="Kuwar S.S."/>
            <person name="Li S."/>
            <person name="Liu N.Y."/>
            <person name="Maibeche M.T."/>
            <person name="Miller J.R."/>
            <person name="Montagne N."/>
            <person name="Perry T."/>
            <person name="Qu J."/>
            <person name="Song S.V."/>
            <person name="Sutton G.G."/>
            <person name="Vogel H."/>
            <person name="Walenz B.P."/>
            <person name="Xu W."/>
            <person name="Zhang H.J."/>
            <person name="Zou Z."/>
            <person name="Batterham P."/>
            <person name="Edwards O.R."/>
            <person name="Feyereisen R."/>
            <person name="Gibbs R.A."/>
            <person name="Heckel D.G."/>
            <person name="McGrath A."/>
            <person name="Robin C."/>
            <person name="Scherer S.E."/>
            <person name="Worley K.C."/>
            <person name="Wu Y.D."/>
        </authorList>
    </citation>
    <scope>NUCLEOTIDE SEQUENCE [LARGE SCALE GENOMIC DNA]</scope>
    <source>
        <strain evidence="2">Harm_GR_Male_#8</strain>
        <tissue evidence="2">Whole organism</tissue>
    </source>
</reference>
<organism evidence="2 3">
    <name type="scientific">Helicoverpa armigera</name>
    <name type="common">Cotton bollworm</name>
    <name type="synonym">Heliothis armigera</name>
    <dbReference type="NCBI Taxonomy" id="29058"/>
    <lineage>
        <taxon>Eukaryota</taxon>
        <taxon>Metazoa</taxon>
        <taxon>Ecdysozoa</taxon>
        <taxon>Arthropoda</taxon>
        <taxon>Hexapoda</taxon>
        <taxon>Insecta</taxon>
        <taxon>Pterygota</taxon>
        <taxon>Neoptera</taxon>
        <taxon>Endopterygota</taxon>
        <taxon>Lepidoptera</taxon>
        <taxon>Glossata</taxon>
        <taxon>Ditrysia</taxon>
        <taxon>Noctuoidea</taxon>
        <taxon>Noctuidae</taxon>
        <taxon>Heliothinae</taxon>
        <taxon>Helicoverpa</taxon>
    </lineage>
</organism>
<evidence type="ECO:0000313" key="3">
    <source>
        <dbReference type="Proteomes" id="UP000249218"/>
    </source>
</evidence>
<dbReference type="EMBL" id="KZ150210">
    <property type="protein sequence ID" value="PZC72207.1"/>
    <property type="molecule type" value="Genomic_DNA"/>
</dbReference>
<feature type="region of interest" description="Disordered" evidence="1">
    <location>
        <begin position="108"/>
        <end position="132"/>
    </location>
</feature>
<feature type="compositionally biased region" description="Basic and acidic residues" evidence="1">
    <location>
        <begin position="108"/>
        <end position="119"/>
    </location>
</feature>
<sequence length="711" mass="83651">MEAYKGVKMKISPKYYLVQFKQPVPGIDKFICVPWSWIKQRWHSKYDVSVYYPIEDPVVREKRIKRRQKPPKKCTTYRTIIRHTTDDYDEAQFILKNVFQTLDKDVDSAETKKRDEKQNTKGNETSIHKAEMSERDGKVMLKLKRIYDESQGKTSKSQSKKSTSENNQPRFHVIQLLKSKYLKADEYVCVPQSWVRQRNETNLALIKYPIEDPSVTESRVQREELFSASWKLFGGVVKYSTDSYKDAVLIKNTYNTMNEYPARTIHGGNSIDDPVEALSVDNNKIEREIEIYIERATQPTQIKVTFKEKMCQKNDKINENRQATHEVSHEEVNNERTDSATYDPTSVGEWKYYVIQFLHLPNADIKPYVCIPFKWLIYEHSRQRQHWSRDRKVTVAYPIEDPAITEQRVKNDEDFSEKWDFYKAIKKYSTDDYEQAQHYIKFMIDYEHKCVNLNNPETARANATVVSTNDPNTVEDAVIEILSESDEDATCEMQHLTLSETNKDLHENVVQCTQTAESTRFEEHLSVKQNEMPTPDDLNTREVADHKSNEGIPEQIQPNAPQYYVIQFAESPYNDIDDFICIPASWIKKRRPTDRRVMVSFPIEDPEDTENRVLNNENVSDIWISYMSIVKYAADSYEDAQWYILENTPPHFDKKGSDRKAIVKRMIKYRKMHPDCDSSYEYNSDYFESQDDANASEDSREYLQDEQLLET</sequence>
<dbReference type="Proteomes" id="UP000249218">
    <property type="component" value="Unassembled WGS sequence"/>
</dbReference>
<gene>
    <name evidence="2" type="primary">HaOG211761</name>
    <name evidence="2" type="ORF">B5X24_HaOG211761</name>
</gene>
<proteinExistence type="predicted"/>
<name>A0A2W1BG81_HELAM</name>
<dbReference type="AlphaFoldDB" id="A0A2W1BG81"/>
<dbReference type="OrthoDB" id="10071220at2759"/>
<evidence type="ECO:0000256" key="1">
    <source>
        <dbReference type="SAM" id="MobiDB-lite"/>
    </source>
</evidence>
<feature type="region of interest" description="Disordered" evidence="1">
    <location>
        <begin position="149"/>
        <end position="168"/>
    </location>
</feature>
<protein>
    <submittedName>
        <fullName evidence="2">Uncharacterized protein</fullName>
    </submittedName>
</protein>
<evidence type="ECO:0000313" key="2">
    <source>
        <dbReference type="EMBL" id="PZC72207.1"/>
    </source>
</evidence>
<feature type="compositionally biased region" description="Low complexity" evidence="1">
    <location>
        <begin position="152"/>
        <end position="161"/>
    </location>
</feature>